<dbReference type="STRING" id="504805.SAMN05421505_11147"/>
<organism evidence="1 2">
    <name type="scientific">Sinosporangium album</name>
    <dbReference type="NCBI Taxonomy" id="504805"/>
    <lineage>
        <taxon>Bacteria</taxon>
        <taxon>Bacillati</taxon>
        <taxon>Actinomycetota</taxon>
        <taxon>Actinomycetes</taxon>
        <taxon>Streptosporangiales</taxon>
        <taxon>Streptosporangiaceae</taxon>
        <taxon>Sinosporangium</taxon>
    </lineage>
</organism>
<accession>A0A1G7ZGL5</accession>
<gene>
    <name evidence="1" type="ORF">SAMN05421505_11147</name>
</gene>
<dbReference type="InterPro" id="IPR011051">
    <property type="entry name" value="RmlC_Cupin_sf"/>
</dbReference>
<reference evidence="1 2" key="1">
    <citation type="submission" date="2016-10" db="EMBL/GenBank/DDBJ databases">
        <authorList>
            <person name="de Groot N.N."/>
        </authorList>
    </citation>
    <scope>NUCLEOTIDE SEQUENCE [LARGE SCALE GENOMIC DNA]</scope>
    <source>
        <strain evidence="1 2">CPCC 201354</strain>
    </source>
</reference>
<dbReference type="Proteomes" id="UP000198923">
    <property type="component" value="Unassembled WGS sequence"/>
</dbReference>
<protein>
    <recommendedName>
        <fullName evidence="3">Cupin domain-containing protein</fullName>
    </recommendedName>
</protein>
<dbReference type="EMBL" id="FNCN01000011">
    <property type="protein sequence ID" value="SDH07848.1"/>
    <property type="molecule type" value="Genomic_DNA"/>
</dbReference>
<dbReference type="OrthoDB" id="7594692at2"/>
<sequence>MPQYFRIDDPGYFDAITPPEKRWAGATTREVMPGWDLGSVFMGDDLSDPAVPVASMLKIAPGDTLPRHAHDCFRVEVVVRGSITVPDGQTLVPGDMMLSRPGEFYGPHVAGPEGCLSVEIFSAARGVYPISDPDAAPDERSAAVTRQVNEAIVRRQADQAGQ</sequence>
<proteinExistence type="predicted"/>
<dbReference type="RefSeq" id="WP_093170781.1">
    <property type="nucleotide sequence ID" value="NZ_FNCN01000011.1"/>
</dbReference>
<keyword evidence="2" id="KW-1185">Reference proteome</keyword>
<evidence type="ECO:0008006" key="3">
    <source>
        <dbReference type="Google" id="ProtNLM"/>
    </source>
</evidence>
<dbReference type="AlphaFoldDB" id="A0A1G7ZGL5"/>
<dbReference type="InterPro" id="IPR014710">
    <property type="entry name" value="RmlC-like_jellyroll"/>
</dbReference>
<evidence type="ECO:0000313" key="1">
    <source>
        <dbReference type="EMBL" id="SDH07848.1"/>
    </source>
</evidence>
<name>A0A1G7ZGL5_9ACTN</name>
<evidence type="ECO:0000313" key="2">
    <source>
        <dbReference type="Proteomes" id="UP000198923"/>
    </source>
</evidence>
<dbReference type="SUPFAM" id="SSF51182">
    <property type="entry name" value="RmlC-like cupins"/>
    <property type="match status" value="1"/>
</dbReference>
<dbReference type="Gene3D" id="2.60.120.10">
    <property type="entry name" value="Jelly Rolls"/>
    <property type="match status" value="1"/>
</dbReference>